<dbReference type="RefSeq" id="WP_183494347.1">
    <property type="nucleotide sequence ID" value="NZ_JACIFF010000001.1"/>
</dbReference>
<proteinExistence type="predicted"/>
<comment type="caution">
    <text evidence="2">The sequence shown here is derived from an EMBL/GenBank/DDBJ whole genome shotgun (WGS) entry which is preliminary data.</text>
</comment>
<dbReference type="EMBL" id="JACIFF010000001">
    <property type="protein sequence ID" value="MBB4078123.1"/>
    <property type="molecule type" value="Genomic_DNA"/>
</dbReference>
<keyword evidence="1" id="KW-1133">Transmembrane helix</keyword>
<dbReference type="GO" id="GO:0090313">
    <property type="term" value="P:regulation of protein targeting to membrane"/>
    <property type="evidence" value="ECO:0007669"/>
    <property type="project" value="TreeGrafter"/>
</dbReference>
<dbReference type="PANTHER" id="PTHR30441">
    <property type="entry name" value="DUF748 DOMAIN-CONTAINING PROTEIN"/>
    <property type="match status" value="1"/>
</dbReference>
<dbReference type="Proteomes" id="UP000576209">
    <property type="component" value="Unassembled WGS sequence"/>
</dbReference>
<evidence type="ECO:0000256" key="1">
    <source>
        <dbReference type="SAM" id="Phobius"/>
    </source>
</evidence>
<gene>
    <name evidence="2" type="ORF">GGR28_000724</name>
</gene>
<reference evidence="2 3" key="1">
    <citation type="submission" date="2020-08" db="EMBL/GenBank/DDBJ databases">
        <title>Genomic Encyclopedia of Type Strains, Phase IV (KMG-IV): sequencing the most valuable type-strain genomes for metagenomic binning, comparative biology and taxonomic classification.</title>
        <authorList>
            <person name="Goeker M."/>
        </authorList>
    </citation>
    <scope>NUCLEOTIDE SEQUENCE [LARGE SCALE GENOMIC DNA]</scope>
    <source>
        <strain evidence="2 3">DSM 105137</strain>
    </source>
</reference>
<keyword evidence="1" id="KW-0472">Membrane</keyword>
<dbReference type="AlphaFoldDB" id="A0A840E2E0"/>
<feature type="transmembrane region" description="Helical" evidence="1">
    <location>
        <begin position="7"/>
        <end position="29"/>
    </location>
</feature>
<evidence type="ECO:0000313" key="2">
    <source>
        <dbReference type="EMBL" id="MBB4078123.1"/>
    </source>
</evidence>
<name>A0A840E2E0_9BACT</name>
<organism evidence="2 3">
    <name type="scientific">Neolewinella aquimaris</name>
    <dbReference type="NCBI Taxonomy" id="1835722"/>
    <lineage>
        <taxon>Bacteria</taxon>
        <taxon>Pseudomonadati</taxon>
        <taxon>Bacteroidota</taxon>
        <taxon>Saprospiria</taxon>
        <taxon>Saprospirales</taxon>
        <taxon>Lewinellaceae</taxon>
        <taxon>Neolewinella</taxon>
    </lineage>
</organism>
<dbReference type="InterPro" id="IPR052894">
    <property type="entry name" value="AsmA-related"/>
</dbReference>
<protein>
    <recommendedName>
        <fullName evidence="4">AsmA-like protein</fullName>
    </recommendedName>
</protein>
<sequence length="1057" mass="113005">MRVAKRILIGLIVFIVLVFAFLLAAPMLFKDEIVTRVKAGINESVNAEVDFADANVSFIRSFPDIALTVDDYRIIGIDTFAGLPLLTGERARIDLGFWSVIAGNGNYNIDAVTLDRPDVNLLVLTPELANYLIVPETEGGDAGAANATESQATITLQEFEINDGSLVYDDRTTETYVKLTGLNATGNGDFTASVFDLDTHAEADKFTFTQAGLTYLDEVDLDADAVVTIDADELRYTFKDNRVKLNELALVFGGSIDLEENDDILLDLTYSAPANDFRQLWSIIPSAYTEGFDRVQTGGTFTLSGEVKGTYNGEKEVYPAFTVNSDISGGSVQYPGRPVGITGIDAALNVSSPAADLDRLVVDIPRFNFTLGGDPFRGSFNLATPLSDPNVDARLNGTIDLGKWSSAIPLEGVSELAGRIVADITMDNVRQSALDAGRYADVNLAGDVLVSNLVYVADGTPAVRIAQAKADFTPQFVDLQQFTASLGRSDISATGKINNILAYFSPEQTMRGSMTVRSNFFDADEWMTEESAGTVTSPAELDVAMTATPETEVFDRFDFDIDAKIRQLAYGEYRPTDLRVVGNIKPNQLVISDAAATLKQSTFAASGVVNNLFDFTFDDGVLTGDLALRSGFFNVADFMGDTAATETSTAAAGDPSPTAAAPIAVPRNINLTVAMTADRVNYTDLTMNAVRGNLVVRDGAIVIEDGRANLLGGAMGFTGAYDATEGEEPGFNFAYDMQNLDFSQAFSALNTFALLAPVGKFISGTFSSELVMNGKLGQDLLPQLKSIDAKGLLRTADARIASFKPLQVIGQALNIRELRESAALKNLIAPFEIDNGTVTVKPFDFQLAGIGMRMGGTSGLDTDMEYKIRAAVPRTLIEGNIVTGTALSALDRLAGQAGKLGLNISPGDTLNLNISLTGTIGNPRATFDLLGSEGSGDQGLGGSVAGAVKERVQQELDTRKEQVKNELESRVDSARNLASDRARIVEDSLRSAAAEQARRLETEAANKLKGALGLGRDTTQATDSLALPGAAKDAVEDVKKELEKFNPFKRKKGNGGE</sequence>
<keyword evidence="3" id="KW-1185">Reference proteome</keyword>
<dbReference type="PANTHER" id="PTHR30441:SF8">
    <property type="entry name" value="DUF748 DOMAIN-CONTAINING PROTEIN"/>
    <property type="match status" value="1"/>
</dbReference>
<keyword evidence="1" id="KW-0812">Transmembrane</keyword>
<accession>A0A840E2E0</accession>
<evidence type="ECO:0008006" key="4">
    <source>
        <dbReference type="Google" id="ProtNLM"/>
    </source>
</evidence>
<dbReference type="GO" id="GO:0005886">
    <property type="term" value="C:plasma membrane"/>
    <property type="evidence" value="ECO:0007669"/>
    <property type="project" value="TreeGrafter"/>
</dbReference>
<evidence type="ECO:0000313" key="3">
    <source>
        <dbReference type="Proteomes" id="UP000576209"/>
    </source>
</evidence>